<evidence type="ECO:0000313" key="2">
    <source>
        <dbReference type="EMBL" id="WJW66133.1"/>
    </source>
</evidence>
<protein>
    <submittedName>
        <fullName evidence="1">Uncharacterized protein</fullName>
    </submittedName>
</protein>
<evidence type="ECO:0000313" key="3">
    <source>
        <dbReference type="Proteomes" id="UP000521676"/>
    </source>
</evidence>
<dbReference type="EMBL" id="JACATZ010000001">
    <property type="protein sequence ID" value="NWJ44236.1"/>
    <property type="molecule type" value="Genomic_DNA"/>
</dbReference>
<dbReference type="Proteomes" id="UP001431572">
    <property type="component" value="Chromosome 1"/>
</dbReference>
<keyword evidence="4" id="KW-1185">Reference proteome</keyword>
<accession>A0A8T7M0Z3</accession>
<evidence type="ECO:0000313" key="1">
    <source>
        <dbReference type="EMBL" id="NWJ44236.1"/>
    </source>
</evidence>
<dbReference type="Proteomes" id="UP000521676">
    <property type="component" value="Unassembled WGS sequence"/>
</dbReference>
<reference evidence="2" key="2">
    <citation type="journal article" date="2024" name="Nature">
        <title>Anoxygenic phototroph of the Chloroflexota uses a type I reaction centre.</title>
        <authorList>
            <person name="Tsuji J.M."/>
            <person name="Shaw N.A."/>
            <person name="Nagashima S."/>
            <person name="Venkiteswaran J.J."/>
            <person name="Schiff S.L."/>
            <person name="Watanabe T."/>
            <person name="Fukui M."/>
            <person name="Hanada S."/>
            <person name="Tank M."/>
            <person name="Neufeld J.D."/>
        </authorList>
    </citation>
    <scope>NUCLEOTIDE SEQUENCE</scope>
    <source>
        <strain evidence="2">L227-S17</strain>
    </source>
</reference>
<dbReference type="AlphaFoldDB" id="A0A8T7M0Z3"/>
<dbReference type="EMBL" id="CP128399">
    <property type="protein sequence ID" value="WJW66133.1"/>
    <property type="molecule type" value="Genomic_DNA"/>
</dbReference>
<dbReference type="RefSeq" id="WP_341468013.1">
    <property type="nucleotide sequence ID" value="NZ_CP128399.1"/>
</dbReference>
<proteinExistence type="predicted"/>
<gene>
    <name evidence="1" type="ORF">HXX08_00010</name>
    <name evidence="2" type="ORF">OZ401_001922</name>
</gene>
<reference evidence="1 3" key="1">
    <citation type="submission" date="2020-06" db="EMBL/GenBank/DDBJ databases">
        <title>Anoxygenic phototrophic Chloroflexota member uses a Type I reaction center.</title>
        <authorList>
            <person name="Tsuji J.M."/>
            <person name="Shaw N.A."/>
            <person name="Nagashima S."/>
            <person name="Venkiteswaran J."/>
            <person name="Schiff S.L."/>
            <person name="Hanada S."/>
            <person name="Tank M."/>
            <person name="Neufeld J.D."/>
        </authorList>
    </citation>
    <scope>NUCLEOTIDE SEQUENCE [LARGE SCALE GENOMIC DNA]</scope>
    <source>
        <strain evidence="1">L227-S17</strain>
    </source>
</reference>
<organism evidence="1 3">
    <name type="scientific">Candidatus Chlorohelix allophototropha</name>
    <dbReference type="NCBI Taxonomy" id="3003348"/>
    <lineage>
        <taxon>Bacteria</taxon>
        <taxon>Bacillati</taxon>
        <taxon>Chloroflexota</taxon>
        <taxon>Chloroflexia</taxon>
        <taxon>Candidatus Chloroheliales</taxon>
        <taxon>Candidatus Chloroheliaceae</taxon>
        <taxon>Candidatus Chlorohelix</taxon>
    </lineage>
</organism>
<name>A0A8T7M0Z3_9CHLR</name>
<evidence type="ECO:0000313" key="4">
    <source>
        <dbReference type="Proteomes" id="UP001431572"/>
    </source>
</evidence>
<sequence>MSQNPNEEKALAPVTYVPGGLNPSVVKANANPAQTNENHPFSAGLKMNEVMHYQNFFTFPLDTEGNIFDAITYFSEAENRNRYTYEQQQLIISRIVRAAIDFEIPIEGVREKLQS</sequence>